<name>A0ACA9N3Y0_9GLOM</name>
<proteinExistence type="predicted"/>
<comment type="caution">
    <text evidence="1">The sequence shown here is derived from an EMBL/GenBank/DDBJ whole genome shotgun (WGS) entry which is preliminary data.</text>
</comment>
<evidence type="ECO:0000313" key="2">
    <source>
        <dbReference type="Proteomes" id="UP000789702"/>
    </source>
</evidence>
<gene>
    <name evidence="1" type="ORF">DHETER_LOCUS8363</name>
</gene>
<organism evidence="1 2">
    <name type="scientific">Dentiscutata heterogama</name>
    <dbReference type="NCBI Taxonomy" id="1316150"/>
    <lineage>
        <taxon>Eukaryota</taxon>
        <taxon>Fungi</taxon>
        <taxon>Fungi incertae sedis</taxon>
        <taxon>Mucoromycota</taxon>
        <taxon>Glomeromycotina</taxon>
        <taxon>Glomeromycetes</taxon>
        <taxon>Diversisporales</taxon>
        <taxon>Gigasporaceae</taxon>
        <taxon>Dentiscutata</taxon>
    </lineage>
</organism>
<feature type="non-terminal residue" evidence="1">
    <location>
        <position position="129"/>
    </location>
</feature>
<accession>A0ACA9N3Y0</accession>
<feature type="non-terminal residue" evidence="1">
    <location>
        <position position="1"/>
    </location>
</feature>
<keyword evidence="2" id="KW-1185">Reference proteome</keyword>
<reference evidence="1" key="1">
    <citation type="submission" date="2021-06" db="EMBL/GenBank/DDBJ databases">
        <authorList>
            <person name="Kallberg Y."/>
            <person name="Tangrot J."/>
            <person name="Rosling A."/>
        </authorList>
    </citation>
    <scope>NUCLEOTIDE SEQUENCE</scope>
    <source>
        <strain evidence="1">IL203A</strain>
    </source>
</reference>
<dbReference type="Proteomes" id="UP000789702">
    <property type="component" value="Unassembled WGS sequence"/>
</dbReference>
<sequence>FEKYHKDTNLSGELSNISDSKQLEEKLCKYFTVYRKANSDKYSVKSLQSAINALNQYFNSETSKIKLINLNDKKTHPDLWHTLNGKIKTLSASEYRETNGSNALTINEVQRILSHHQTSKLNPKRLLNR</sequence>
<dbReference type="EMBL" id="CAJVPU010013154">
    <property type="protein sequence ID" value="CAG8630029.1"/>
    <property type="molecule type" value="Genomic_DNA"/>
</dbReference>
<protein>
    <submittedName>
        <fullName evidence="1">10732_t:CDS:1</fullName>
    </submittedName>
</protein>
<evidence type="ECO:0000313" key="1">
    <source>
        <dbReference type="EMBL" id="CAG8630029.1"/>
    </source>
</evidence>